<dbReference type="InterPro" id="IPR051453">
    <property type="entry name" value="MBL_Glyoxalase_II"/>
</dbReference>
<evidence type="ECO:0000256" key="3">
    <source>
        <dbReference type="ARBA" id="ARBA00022801"/>
    </source>
</evidence>
<dbReference type="SMART" id="SM00849">
    <property type="entry name" value="Lactamase_B"/>
    <property type="match status" value="1"/>
</dbReference>
<dbReference type="PANTHER" id="PTHR46233:SF3">
    <property type="entry name" value="HYDROXYACYLGLUTATHIONE HYDROLASE GLOC"/>
    <property type="match status" value="1"/>
</dbReference>
<dbReference type="EMBL" id="JBHUJC010000013">
    <property type="protein sequence ID" value="MFD2275818.1"/>
    <property type="molecule type" value="Genomic_DNA"/>
</dbReference>
<dbReference type="Gene3D" id="3.60.15.10">
    <property type="entry name" value="Ribonuclease Z/Hydroxyacylglutathione hydrolase-like"/>
    <property type="match status" value="2"/>
</dbReference>
<dbReference type="RefSeq" id="WP_377095187.1">
    <property type="nucleotide sequence ID" value="NZ_JBHSJM010000001.1"/>
</dbReference>
<name>A0ABW5E1K8_9BACT</name>
<reference evidence="8" key="1">
    <citation type="journal article" date="2019" name="Int. J. Syst. Evol. Microbiol.">
        <title>The Global Catalogue of Microorganisms (GCM) 10K type strain sequencing project: providing services to taxonomists for standard genome sequencing and annotation.</title>
        <authorList>
            <consortium name="The Broad Institute Genomics Platform"/>
            <consortium name="The Broad Institute Genome Sequencing Center for Infectious Disease"/>
            <person name="Wu L."/>
            <person name="Ma J."/>
        </authorList>
    </citation>
    <scope>NUCLEOTIDE SEQUENCE [LARGE SCALE GENOMIC DNA]</scope>
    <source>
        <strain evidence="8">JCM 16545</strain>
    </source>
</reference>
<evidence type="ECO:0000313" key="7">
    <source>
        <dbReference type="EMBL" id="MFD2275818.1"/>
    </source>
</evidence>
<dbReference type="Proteomes" id="UP001597297">
    <property type="component" value="Unassembled WGS sequence"/>
</dbReference>
<keyword evidence="3" id="KW-0378">Hydrolase</keyword>
<dbReference type="InterPro" id="IPR001279">
    <property type="entry name" value="Metallo-B-lactamas"/>
</dbReference>
<dbReference type="Pfam" id="PF00753">
    <property type="entry name" value="Lactamase_B"/>
    <property type="match status" value="1"/>
</dbReference>
<feature type="domain" description="Metallo-beta-lactamase" evidence="6">
    <location>
        <begin position="89"/>
        <end position="232"/>
    </location>
</feature>
<evidence type="ECO:0000256" key="1">
    <source>
        <dbReference type="ARBA" id="ARBA00001947"/>
    </source>
</evidence>
<dbReference type="PANTHER" id="PTHR46233">
    <property type="entry name" value="HYDROXYACYLGLUTATHIONE HYDROLASE GLOC"/>
    <property type="match status" value="1"/>
</dbReference>
<protein>
    <submittedName>
        <fullName evidence="7">MBL fold metallo-hydrolase</fullName>
    </submittedName>
</protein>
<feature type="region of interest" description="Disordered" evidence="5">
    <location>
        <begin position="233"/>
        <end position="252"/>
    </location>
</feature>
<gene>
    <name evidence="7" type="ORF">ACFSQZ_05005</name>
</gene>
<keyword evidence="2" id="KW-0479">Metal-binding</keyword>
<sequence length="252" mass="27153">MLEDDFNDCLAKAIRGHGGTIAHLAKAAGITESRITSCLNGTEDAGVIQSIAPHLQLNPDRLLALKSYHPKVPDVLGLTRVVSPFGHLGVNAFIVNYGATTLLFDTGTDAKKLHELAPSPTALFITHGHPDHNQAVSEFKHTKVYQPNQLHHGEQLKFGTLTLKVLDVSGHYTPARAYFIEGLTKPVCIIGDCLFAGSIGGCTGSENYTTALANIKDHLWPLPNETILCPGHGPLTSVSQEKENNPFFSPPH</sequence>
<comment type="caution">
    <text evidence="7">The sequence shown here is derived from an EMBL/GenBank/DDBJ whole genome shotgun (WGS) entry which is preliminary data.</text>
</comment>
<organism evidence="7 8">
    <name type="scientific">Rubritalea spongiae</name>
    <dbReference type="NCBI Taxonomy" id="430797"/>
    <lineage>
        <taxon>Bacteria</taxon>
        <taxon>Pseudomonadati</taxon>
        <taxon>Verrucomicrobiota</taxon>
        <taxon>Verrucomicrobiia</taxon>
        <taxon>Verrucomicrobiales</taxon>
        <taxon>Rubritaleaceae</taxon>
        <taxon>Rubritalea</taxon>
    </lineage>
</organism>
<accession>A0ABW5E1K8</accession>
<evidence type="ECO:0000259" key="6">
    <source>
        <dbReference type="SMART" id="SM00849"/>
    </source>
</evidence>
<dbReference type="SUPFAM" id="SSF56281">
    <property type="entry name" value="Metallo-hydrolase/oxidoreductase"/>
    <property type="match status" value="1"/>
</dbReference>
<evidence type="ECO:0000313" key="8">
    <source>
        <dbReference type="Proteomes" id="UP001597297"/>
    </source>
</evidence>
<comment type="cofactor">
    <cofactor evidence="1">
        <name>Zn(2+)</name>
        <dbReference type="ChEBI" id="CHEBI:29105"/>
    </cofactor>
</comment>
<evidence type="ECO:0000256" key="2">
    <source>
        <dbReference type="ARBA" id="ARBA00022723"/>
    </source>
</evidence>
<keyword evidence="4" id="KW-0862">Zinc</keyword>
<evidence type="ECO:0000256" key="5">
    <source>
        <dbReference type="SAM" id="MobiDB-lite"/>
    </source>
</evidence>
<keyword evidence="8" id="KW-1185">Reference proteome</keyword>
<evidence type="ECO:0000256" key="4">
    <source>
        <dbReference type="ARBA" id="ARBA00022833"/>
    </source>
</evidence>
<proteinExistence type="predicted"/>
<dbReference type="InterPro" id="IPR036866">
    <property type="entry name" value="RibonucZ/Hydroxyglut_hydro"/>
</dbReference>
<dbReference type="CDD" id="cd06262">
    <property type="entry name" value="metallo-hydrolase-like_MBL-fold"/>
    <property type="match status" value="1"/>
</dbReference>